<proteinExistence type="predicted"/>
<name>A0AAC9BLQ5_9RALS</name>
<protein>
    <submittedName>
        <fullName evidence="1">Amylo-alpha-16-glucosidase domain protein</fullName>
    </submittedName>
</protein>
<dbReference type="EMBL" id="CP012606">
    <property type="protein sequence ID" value="ANH76493.1"/>
    <property type="molecule type" value="Genomic_DNA"/>
</dbReference>
<dbReference type="AlphaFoldDB" id="A0AAC9BLQ5"/>
<reference evidence="1 2" key="1">
    <citation type="submission" date="2015-09" db="EMBL/GenBank/DDBJ databases">
        <authorList>
            <person name="Xu Y."/>
            <person name="Nagy A."/>
            <person name="Liu N.T."/>
            <person name="Nou X."/>
        </authorList>
    </citation>
    <scope>NUCLEOTIDE SEQUENCE [LARGE SCALE GENOMIC DNA]</scope>
    <source>
        <strain evidence="1 2">FC1138</strain>
    </source>
</reference>
<evidence type="ECO:0000313" key="2">
    <source>
        <dbReference type="Proteomes" id="UP000077927"/>
    </source>
</evidence>
<accession>A0AAC9BLQ5</accession>
<gene>
    <name evidence="1" type="ORF">ACS15_4305</name>
</gene>
<evidence type="ECO:0000313" key="1">
    <source>
        <dbReference type="EMBL" id="ANH76493.1"/>
    </source>
</evidence>
<organism evidence="1 2">
    <name type="scientific">Ralstonia insidiosa</name>
    <dbReference type="NCBI Taxonomy" id="190721"/>
    <lineage>
        <taxon>Bacteria</taxon>
        <taxon>Pseudomonadati</taxon>
        <taxon>Pseudomonadota</taxon>
        <taxon>Betaproteobacteria</taxon>
        <taxon>Burkholderiales</taxon>
        <taxon>Burkholderiaceae</taxon>
        <taxon>Ralstonia</taxon>
    </lineage>
</organism>
<dbReference type="KEGG" id="rin:ACS15_4305"/>
<dbReference type="InterPro" id="IPR008928">
    <property type="entry name" value="6-hairpin_glycosidase_sf"/>
</dbReference>
<sequence length="134" mass="14243">MPASNDAQYGHVDHSNLPLVAERDSVLYVGQHSMQKPTSGGSGFGANQQACSPQAWAAAAPLLLLQACLGLDFDTLEPAITFESPSLPPFLDEVVFRNLAVGEGSADVAVRRSGERVVVDVLNRQGPIRTITRS</sequence>
<dbReference type="SUPFAM" id="SSF48208">
    <property type="entry name" value="Six-hairpin glycosidases"/>
    <property type="match status" value="1"/>
</dbReference>
<dbReference type="GO" id="GO:0005975">
    <property type="term" value="P:carbohydrate metabolic process"/>
    <property type="evidence" value="ECO:0007669"/>
    <property type="project" value="InterPro"/>
</dbReference>
<dbReference type="Proteomes" id="UP000077927">
    <property type="component" value="Chromosome 2"/>
</dbReference>